<organism evidence="1 2">
    <name type="scientific">Piloderma croceum (strain F 1598)</name>
    <dbReference type="NCBI Taxonomy" id="765440"/>
    <lineage>
        <taxon>Eukaryota</taxon>
        <taxon>Fungi</taxon>
        <taxon>Dikarya</taxon>
        <taxon>Basidiomycota</taxon>
        <taxon>Agaricomycotina</taxon>
        <taxon>Agaricomycetes</taxon>
        <taxon>Agaricomycetidae</taxon>
        <taxon>Atheliales</taxon>
        <taxon>Atheliaceae</taxon>
        <taxon>Piloderma</taxon>
    </lineage>
</organism>
<protein>
    <submittedName>
        <fullName evidence="1">Uncharacterized protein</fullName>
    </submittedName>
</protein>
<evidence type="ECO:0000313" key="2">
    <source>
        <dbReference type="Proteomes" id="UP000054166"/>
    </source>
</evidence>
<dbReference type="HOGENOM" id="CLU_2910421_0_0_1"/>
<accession>A0A0C3F8Z8</accession>
<dbReference type="EMBL" id="KN833037">
    <property type="protein sequence ID" value="KIM76176.1"/>
    <property type="molecule type" value="Genomic_DNA"/>
</dbReference>
<evidence type="ECO:0000313" key="1">
    <source>
        <dbReference type="EMBL" id="KIM76176.1"/>
    </source>
</evidence>
<gene>
    <name evidence="1" type="ORF">PILCRDRAFT_826524</name>
</gene>
<keyword evidence="2" id="KW-1185">Reference proteome</keyword>
<dbReference type="AlphaFoldDB" id="A0A0C3F8Z8"/>
<reference evidence="2" key="2">
    <citation type="submission" date="2015-01" db="EMBL/GenBank/DDBJ databases">
        <title>Evolutionary Origins and Diversification of the Mycorrhizal Mutualists.</title>
        <authorList>
            <consortium name="DOE Joint Genome Institute"/>
            <consortium name="Mycorrhizal Genomics Consortium"/>
            <person name="Kohler A."/>
            <person name="Kuo A."/>
            <person name="Nagy L.G."/>
            <person name="Floudas D."/>
            <person name="Copeland A."/>
            <person name="Barry K.W."/>
            <person name="Cichocki N."/>
            <person name="Veneault-Fourrey C."/>
            <person name="LaButti K."/>
            <person name="Lindquist E.A."/>
            <person name="Lipzen A."/>
            <person name="Lundell T."/>
            <person name="Morin E."/>
            <person name="Murat C."/>
            <person name="Riley R."/>
            <person name="Ohm R."/>
            <person name="Sun H."/>
            <person name="Tunlid A."/>
            <person name="Henrissat B."/>
            <person name="Grigoriev I.V."/>
            <person name="Hibbett D.S."/>
            <person name="Martin F."/>
        </authorList>
    </citation>
    <scope>NUCLEOTIDE SEQUENCE [LARGE SCALE GENOMIC DNA]</scope>
    <source>
        <strain evidence="2">F 1598</strain>
    </source>
</reference>
<reference evidence="1 2" key="1">
    <citation type="submission" date="2014-04" db="EMBL/GenBank/DDBJ databases">
        <authorList>
            <consortium name="DOE Joint Genome Institute"/>
            <person name="Kuo A."/>
            <person name="Tarkka M."/>
            <person name="Buscot F."/>
            <person name="Kohler A."/>
            <person name="Nagy L.G."/>
            <person name="Floudas D."/>
            <person name="Copeland A."/>
            <person name="Barry K.W."/>
            <person name="Cichocki N."/>
            <person name="Veneault-Fourrey C."/>
            <person name="LaButti K."/>
            <person name="Lindquist E.A."/>
            <person name="Lipzen A."/>
            <person name="Lundell T."/>
            <person name="Morin E."/>
            <person name="Murat C."/>
            <person name="Sun H."/>
            <person name="Tunlid A."/>
            <person name="Henrissat B."/>
            <person name="Grigoriev I.V."/>
            <person name="Hibbett D.S."/>
            <person name="Martin F."/>
            <person name="Nordberg H.P."/>
            <person name="Cantor M.N."/>
            <person name="Hua S.X."/>
        </authorList>
    </citation>
    <scope>NUCLEOTIDE SEQUENCE [LARGE SCALE GENOMIC DNA]</scope>
    <source>
        <strain evidence="1 2">F 1598</strain>
    </source>
</reference>
<dbReference type="Proteomes" id="UP000054166">
    <property type="component" value="Unassembled WGS sequence"/>
</dbReference>
<proteinExistence type="predicted"/>
<dbReference type="InParanoid" id="A0A0C3F8Z8"/>
<feature type="non-terminal residue" evidence="1">
    <location>
        <position position="62"/>
    </location>
</feature>
<name>A0A0C3F8Z8_PILCF</name>
<sequence length="62" mass="6976">MVVAGQSLLLPVYMAAYTDTVTHDKPIIFESLQPECCTRNTTVNCSKVHKLAWSWYTKGTLN</sequence>